<dbReference type="InterPro" id="IPR003856">
    <property type="entry name" value="LPS_length_determ_N"/>
</dbReference>
<dbReference type="InterPro" id="IPR050445">
    <property type="entry name" value="Bact_polysacc_biosynth/exp"/>
</dbReference>
<dbReference type="PANTHER" id="PTHR32309">
    <property type="entry name" value="TYROSINE-PROTEIN KINASE"/>
    <property type="match status" value="1"/>
</dbReference>
<evidence type="ECO:0000256" key="1">
    <source>
        <dbReference type="ARBA" id="ARBA00004651"/>
    </source>
</evidence>
<dbReference type="PANTHER" id="PTHR32309:SF13">
    <property type="entry name" value="FERRIC ENTEROBACTIN TRANSPORT PROTEIN FEPE"/>
    <property type="match status" value="1"/>
</dbReference>
<feature type="transmembrane region" description="Helical" evidence="6">
    <location>
        <begin position="263"/>
        <end position="282"/>
    </location>
</feature>
<accession>A0AA43TLR3</accession>
<comment type="subcellular location">
    <subcellularLocation>
        <location evidence="1">Cell membrane</location>
        <topology evidence="1">Multi-pass membrane protein</topology>
    </subcellularLocation>
</comment>
<keyword evidence="9" id="KW-1185">Reference proteome</keyword>
<dbReference type="AlphaFoldDB" id="A0AA43TLR3"/>
<evidence type="ECO:0000259" key="7">
    <source>
        <dbReference type="Pfam" id="PF02706"/>
    </source>
</evidence>
<sequence length="289" mass="31621">MSKSENAALATGEDQFDDQYNLLDLVAFIRRNLGILLGAALIGGVLGWAIAFALPAKWEANALIRVGQLGFVGIIANPIEPPLQLVDRIKNTSFQNDVLRSLGVDTGEDDSDAKLFRDTLKVKLEKSELINLTLRGMSPDEAKLNMSAVVNELKAIHLRMSVPTTHRWHQELALIESELKHAKTEAEQLAKSLGAGAALLNDRNFPQAALLSNILIAREGELRSFRDRKLMLEEQLSPERTFATDVLGRVQVSTDPVFPKKSLFAVAGLIMGLLLGVLLSILRPVASRA</sequence>
<evidence type="ECO:0000256" key="3">
    <source>
        <dbReference type="ARBA" id="ARBA00022692"/>
    </source>
</evidence>
<evidence type="ECO:0000256" key="4">
    <source>
        <dbReference type="ARBA" id="ARBA00022989"/>
    </source>
</evidence>
<protein>
    <submittedName>
        <fullName evidence="8">Wzz/FepE/Etk N-terminal domain-containing protein</fullName>
    </submittedName>
</protein>
<evidence type="ECO:0000256" key="2">
    <source>
        <dbReference type="ARBA" id="ARBA00022475"/>
    </source>
</evidence>
<evidence type="ECO:0000313" key="8">
    <source>
        <dbReference type="EMBL" id="MDI1231263.1"/>
    </source>
</evidence>
<comment type="caution">
    <text evidence="8">The sequence shown here is derived from an EMBL/GenBank/DDBJ whole genome shotgun (WGS) entry which is preliminary data.</text>
</comment>
<organism evidence="8 9">
    <name type="scientific">Candidatus Methylobacter titanis</name>
    <dbReference type="NCBI Taxonomy" id="3053457"/>
    <lineage>
        <taxon>Bacteria</taxon>
        <taxon>Pseudomonadati</taxon>
        <taxon>Pseudomonadota</taxon>
        <taxon>Gammaproteobacteria</taxon>
        <taxon>Methylococcales</taxon>
        <taxon>Methylococcaceae</taxon>
        <taxon>Methylobacter</taxon>
    </lineage>
</organism>
<gene>
    <name evidence="8" type="ORF">PSU93_08960</name>
</gene>
<dbReference type="GO" id="GO:0004713">
    <property type="term" value="F:protein tyrosine kinase activity"/>
    <property type="evidence" value="ECO:0007669"/>
    <property type="project" value="TreeGrafter"/>
</dbReference>
<dbReference type="Proteomes" id="UP001160519">
    <property type="component" value="Unassembled WGS sequence"/>
</dbReference>
<keyword evidence="4 6" id="KW-1133">Transmembrane helix</keyword>
<proteinExistence type="predicted"/>
<dbReference type="Pfam" id="PF02706">
    <property type="entry name" value="Wzz"/>
    <property type="match status" value="1"/>
</dbReference>
<dbReference type="GO" id="GO:0005886">
    <property type="term" value="C:plasma membrane"/>
    <property type="evidence" value="ECO:0007669"/>
    <property type="project" value="UniProtKB-SubCell"/>
</dbReference>
<feature type="transmembrane region" description="Helical" evidence="6">
    <location>
        <begin position="33"/>
        <end position="54"/>
    </location>
</feature>
<evidence type="ECO:0000256" key="6">
    <source>
        <dbReference type="SAM" id="Phobius"/>
    </source>
</evidence>
<name>A0AA43TLR3_9GAMM</name>
<keyword evidence="5 6" id="KW-0472">Membrane</keyword>
<keyword evidence="3 6" id="KW-0812">Transmembrane</keyword>
<evidence type="ECO:0000313" key="9">
    <source>
        <dbReference type="Proteomes" id="UP001160519"/>
    </source>
</evidence>
<dbReference type="EMBL" id="JAQSDF010000025">
    <property type="protein sequence ID" value="MDI1231263.1"/>
    <property type="molecule type" value="Genomic_DNA"/>
</dbReference>
<evidence type="ECO:0000256" key="5">
    <source>
        <dbReference type="ARBA" id="ARBA00023136"/>
    </source>
</evidence>
<reference evidence="8" key="1">
    <citation type="submission" date="2023-01" db="EMBL/GenBank/DDBJ databases">
        <title>Biogeochemical cycle of methane in antarctic sediments.</title>
        <authorList>
            <person name="Roldan D.M."/>
            <person name="Menes R.J."/>
        </authorList>
    </citation>
    <scope>NUCLEOTIDE SEQUENCE [LARGE SCALE GENOMIC DNA]</scope>
    <source>
        <strain evidence="8">K-2018 MAG008</strain>
    </source>
</reference>
<keyword evidence="2" id="KW-1003">Cell membrane</keyword>
<feature type="domain" description="Polysaccharide chain length determinant N-terminal" evidence="7">
    <location>
        <begin position="20"/>
        <end position="69"/>
    </location>
</feature>